<evidence type="ECO:0000313" key="2">
    <source>
        <dbReference type="Proteomes" id="UP001208054"/>
    </source>
</evidence>
<name>A0ABT2XEX6_9GAMM</name>
<protein>
    <submittedName>
        <fullName evidence="1">Uncharacterized protein</fullName>
    </submittedName>
</protein>
<dbReference type="EMBL" id="JAHWBK010000004">
    <property type="protein sequence ID" value="MCV0324350.1"/>
    <property type="molecule type" value="Genomic_DNA"/>
</dbReference>
<keyword evidence="2" id="KW-1185">Reference proteome</keyword>
<gene>
    <name evidence="1" type="ORF">KYJ44_08465</name>
</gene>
<organism evidence="1 2">
    <name type="scientific">Stenotrophomonas riyadhensis</name>
    <dbReference type="NCBI Taxonomy" id="2859893"/>
    <lineage>
        <taxon>Bacteria</taxon>
        <taxon>Pseudomonadati</taxon>
        <taxon>Pseudomonadota</taxon>
        <taxon>Gammaproteobacteria</taxon>
        <taxon>Lysobacterales</taxon>
        <taxon>Lysobacteraceae</taxon>
        <taxon>Stenotrophomonas</taxon>
    </lineage>
</organism>
<proteinExistence type="predicted"/>
<sequence length="117" mass="13391">MPVDLLDQVHSLPIKLANAEAYLDFVAEYDGSGDRSDYFSDRRLRYAKIGVATIEVIAALRARAGLKPQIDEDDTTMPFLRQQLQERSMLAEEARERQNEWMREFAEKLEPSSSPNS</sequence>
<accession>A0ABT2XEX6</accession>
<dbReference type="Proteomes" id="UP001208054">
    <property type="component" value="Unassembled WGS sequence"/>
</dbReference>
<evidence type="ECO:0000313" key="1">
    <source>
        <dbReference type="EMBL" id="MCV0324350.1"/>
    </source>
</evidence>
<comment type="caution">
    <text evidence="1">The sequence shown here is derived from an EMBL/GenBank/DDBJ whole genome shotgun (WGS) entry which is preliminary data.</text>
</comment>
<reference evidence="1 2" key="1">
    <citation type="submission" date="2021-07" db="EMBL/GenBank/DDBJ databases">
        <title>Clinical implication of Pseudomonas aeruginosa: further insight on the antimicrobial resistance.</title>
        <authorList>
            <person name="Macori G."/>
            <person name="Fanning S."/>
            <person name="Alqahtani A."/>
        </authorList>
    </citation>
    <scope>NUCLEOTIDE SEQUENCE [LARGE SCALE GENOMIC DNA]</scope>
    <source>
        <strain evidence="1 2">CFS3442</strain>
    </source>
</reference>